<dbReference type="Proteomes" id="UP000799767">
    <property type="component" value="Unassembled WGS sequence"/>
</dbReference>
<dbReference type="RefSeq" id="XP_033587709.1">
    <property type="nucleotide sequence ID" value="XM_033734119.1"/>
</dbReference>
<sequence length="417" mass="47912">MPPVKNFPCFPEGDVEIRFITGALYYVLHSTTLTSHSDFFQIAYSSRWNAKETNMDGEANEQPGTVYELRFENAVDHNSFDEVGFLVSKDDAKEGTEMMTVQDIPPEDIPWVCTFEEQVHLTRLSSAAAHDRFFQVLYHVMPEYSADRCIARSQLLMTYQVARLYGSEDLIRHSIERHLLDHRAEVLEDCARQSAELMCFAYSLKIDWVFKEAATVLISLNNTDFNGFPYVTHWDAPQLTPWVYNKRLQFVAKLLKIELALRGLQPMNFTCANCTYARNFYQDWLTRRLARGEGSGLLGRYASIYHFLHHRKWVSPDPNQPFSIEIQDFIAQSNLPVVDDLLRPHINELFDRATAVVAEIMKDATLRGGRFEDFPEFEQAANAPAEPLKFMKIEDHELPWAPQPQPVAAPAAPPQQN</sequence>
<proteinExistence type="predicted"/>
<protein>
    <recommendedName>
        <fullName evidence="3">BTB domain-containing protein</fullName>
    </recommendedName>
</protein>
<evidence type="ECO:0008006" key="3">
    <source>
        <dbReference type="Google" id="ProtNLM"/>
    </source>
</evidence>
<gene>
    <name evidence="1" type="ORF">BDY17DRAFT_300755</name>
</gene>
<keyword evidence="2" id="KW-1185">Reference proteome</keyword>
<reference evidence="1" key="1">
    <citation type="journal article" date="2020" name="Stud. Mycol.">
        <title>101 Dothideomycetes genomes: a test case for predicting lifestyles and emergence of pathogens.</title>
        <authorList>
            <person name="Haridas S."/>
            <person name="Albert R."/>
            <person name="Binder M."/>
            <person name="Bloem J."/>
            <person name="Labutti K."/>
            <person name="Salamov A."/>
            <person name="Andreopoulos B."/>
            <person name="Baker S."/>
            <person name="Barry K."/>
            <person name="Bills G."/>
            <person name="Bluhm B."/>
            <person name="Cannon C."/>
            <person name="Castanera R."/>
            <person name="Culley D."/>
            <person name="Daum C."/>
            <person name="Ezra D."/>
            <person name="Gonzalez J."/>
            <person name="Henrissat B."/>
            <person name="Kuo A."/>
            <person name="Liang C."/>
            <person name="Lipzen A."/>
            <person name="Lutzoni F."/>
            <person name="Magnuson J."/>
            <person name="Mondo S."/>
            <person name="Nolan M."/>
            <person name="Ohm R."/>
            <person name="Pangilinan J."/>
            <person name="Park H.-J."/>
            <person name="Ramirez L."/>
            <person name="Alfaro M."/>
            <person name="Sun H."/>
            <person name="Tritt A."/>
            <person name="Yoshinaga Y."/>
            <person name="Zwiers L.-H."/>
            <person name="Turgeon B."/>
            <person name="Goodwin S."/>
            <person name="Spatafora J."/>
            <person name="Crous P."/>
            <person name="Grigoriev I."/>
        </authorList>
    </citation>
    <scope>NUCLEOTIDE SEQUENCE</scope>
    <source>
        <strain evidence="1">CBS 113389</strain>
    </source>
</reference>
<dbReference type="AlphaFoldDB" id="A0A6A6PM70"/>
<name>A0A6A6PM70_9PEZI</name>
<dbReference type="GeneID" id="54475121"/>
<accession>A0A6A6PM70</accession>
<dbReference type="EMBL" id="MU001638">
    <property type="protein sequence ID" value="KAF2481139.1"/>
    <property type="molecule type" value="Genomic_DNA"/>
</dbReference>
<evidence type="ECO:0000313" key="1">
    <source>
        <dbReference type="EMBL" id="KAF2481139.1"/>
    </source>
</evidence>
<dbReference type="OrthoDB" id="10256606at2759"/>
<organism evidence="1 2">
    <name type="scientific">Neohortaea acidophila</name>
    <dbReference type="NCBI Taxonomy" id="245834"/>
    <lineage>
        <taxon>Eukaryota</taxon>
        <taxon>Fungi</taxon>
        <taxon>Dikarya</taxon>
        <taxon>Ascomycota</taxon>
        <taxon>Pezizomycotina</taxon>
        <taxon>Dothideomycetes</taxon>
        <taxon>Dothideomycetidae</taxon>
        <taxon>Mycosphaerellales</taxon>
        <taxon>Teratosphaeriaceae</taxon>
        <taxon>Neohortaea</taxon>
    </lineage>
</organism>
<evidence type="ECO:0000313" key="2">
    <source>
        <dbReference type="Proteomes" id="UP000799767"/>
    </source>
</evidence>